<proteinExistence type="predicted"/>
<dbReference type="AlphaFoldDB" id="A0A7J9JXN8"/>
<protein>
    <submittedName>
        <fullName evidence="1">Uncharacterized protein</fullName>
    </submittedName>
</protein>
<keyword evidence="2" id="KW-1185">Reference proteome</keyword>
<accession>A0A7J9JXN8</accession>
<dbReference type="EMBL" id="JABFAE010000010">
    <property type="protein sequence ID" value="MBA0838941.1"/>
    <property type="molecule type" value="Genomic_DNA"/>
</dbReference>
<comment type="caution">
    <text evidence="1">The sequence shown here is derived from an EMBL/GenBank/DDBJ whole genome shotgun (WGS) entry which is preliminary data.</text>
</comment>
<evidence type="ECO:0000313" key="2">
    <source>
        <dbReference type="Proteomes" id="UP000593575"/>
    </source>
</evidence>
<reference evidence="1 2" key="1">
    <citation type="journal article" date="2019" name="Genome Biol. Evol.">
        <title>Insights into the evolution of the New World diploid cottons (Gossypium, subgenus Houzingenia) based on genome sequencing.</title>
        <authorList>
            <person name="Grover C.E."/>
            <person name="Arick M.A. 2nd"/>
            <person name="Thrash A."/>
            <person name="Conover J.L."/>
            <person name="Sanders W.S."/>
            <person name="Peterson D.G."/>
            <person name="Frelichowski J.E."/>
            <person name="Scheffler J.A."/>
            <person name="Scheffler B.E."/>
            <person name="Wendel J.F."/>
        </authorList>
    </citation>
    <scope>NUCLEOTIDE SEQUENCE [LARGE SCALE GENOMIC DNA]</scope>
    <source>
        <strain evidence="1">6</strain>
        <tissue evidence="1">Leaf</tissue>
    </source>
</reference>
<evidence type="ECO:0000313" key="1">
    <source>
        <dbReference type="EMBL" id="MBA0838941.1"/>
    </source>
</evidence>
<sequence length="70" mass="7782">MELIGHVSLGVSCGVFGRIITCLFSKAFRVLLMRSLKYHTIGQSNIPLVQGFHLIKHNVISITGLYLIAR</sequence>
<name>A0A7J9JXN8_9ROSI</name>
<organism evidence="1 2">
    <name type="scientific">Gossypium armourianum</name>
    <dbReference type="NCBI Taxonomy" id="34283"/>
    <lineage>
        <taxon>Eukaryota</taxon>
        <taxon>Viridiplantae</taxon>
        <taxon>Streptophyta</taxon>
        <taxon>Embryophyta</taxon>
        <taxon>Tracheophyta</taxon>
        <taxon>Spermatophyta</taxon>
        <taxon>Magnoliopsida</taxon>
        <taxon>eudicotyledons</taxon>
        <taxon>Gunneridae</taxon>
        <taxon>Pentapetalae</taxon>
        <taxon>rosids</taxon>
        <taxon>malvids</taxon>
        <taxon>Malvales</taxon>
        <taxon>Malvaceae</taxon>
        <taxon>Malvoideae</taxon>
        <taxon>Gossypium</taxon>
    </lineage>
</organism>
<dbReference type="Proteomes" id="UP000593575">
    <property type="component" value="Unassembled WGS sequence"/>
</dbReference>
<gene>
    <name evidence="1" type="ORF">Goarm_004724</name>
</gene>